<dbReference type="GO" id="GO:0005737">
    <property type="term" value="C:cytoplasm"/>
    <property type="evidence" value="ECO:0007669"/>
    <property type="project" value="TreeGrafter"/>
</dbReference>
<comment type="caution">
    <text evidence="6">The sequence shown here is derived from an EMBL/GenBank/DDBJ whole genome shotgun (WGS) entry which is preliminary data.</text>
</comment>
<dbReference type="AlphaFoldDB" id="A0A5D0RJ99"/>
<dbReference type="EMBL" id="VSIY01000006">
    <property type="protein sequence ID" value="TYB81523.1"/>
    <property type="molecule type" value="Genomic_DNA"/>
</dbReference>
<dbReference type="InterPro" id="IPR047198">
    <property type="entry name" value="DDP-like_NUDIX"/>
</dbReference>
<dbReference type="GO" id="GO:0046872">
    <property type="term" value="F:metal ion binding"/>
    <property type="evidence" value="ECO:0007669"/>
    <property type="project" value="UniProtKB-KW"/>
</dbReference>
<dbReference type="InterPro" id="IPR015797">
    <property type="entry name" value="NUDIX_hydrolase-like_dom_sf"/>
</dbReference>
<dbReference type="PANTHER" id="PTHR12629">
    <property type="entry name" value="DIPHOSPHOINOSITOL POLYPHOSPHATE PHOSPHOHYDROLASE"/>
    <property type="match status" value="1"/>
</dbReference>
<dbReference type="Gene3D" id="3.90.79.10">
    <property type="entry name" value="Nucleoside Triphosphate Pyrophosphohydrolase"/>
    <property type="match status" value="1"/>
</dbReference>
<evidence type="ECO:0000313" key="6">
    <source>
        <dbReference type="EMBL" id="TYB81523.1"/>
    </source>
</evidence>
<evidence type="ECO:0000313" key="7">
    <source>
        <dbReference type="Proteomes" id="UP000322080"/>
    </source>
</evidence>
<protein>
    <submittedName>
        <fullName evidence="6">NUDIX hydrolase</fullName>
    </submittedName>
</protein>
<keyword evidence="4" id="KW-0460">Magnesium</keyword>
<evidence type="ECO:0000256" key="1">
    <source>
        <dbReference type="ARBA" id="ARBA00001946"/>
    </source>
</evidence>
<dbReference type="PANTHER" id="PTHR12629:SF0">
    <property type="entry name" value="DIPHOSPHOINOSITOL-POLYPHOSPHATE DIPHOSPHATASE"/>
    <property type="match status" value="1"/>
</dbReference>
<sequence length="153" mass="17200">MKQHPIRLTGAGKHDLRSQFGVVPYRVTDEGKTEILVITARDNDRWILPKGWPMDGSTPAEAAATEAFEEAGVEGQVAPMVLGLYSYRKAVNGDDLPIVVTMFALRVDKVLKDWPEKRHRKRKWLSRKKAAALMKEPELAEIVRAFDPGALKH</sequence>
<dbReference type="GO" id="GO:0016462">
    <property type="term" value="F:pyrophosphatase activity"/>
    <property type="evidence" value="ECO:0007669"/>
    <property type="project" value="InterPro"/>
</dbReference>
<organism evidence="6 7">
    <name type="scientific">Maritimibacter fusiformis</name>
    <dbReference type="NCBI Taxonomy" id="2603819"/>
    <lineage>
        <taxon>Bacteria</taxon>
        <taxon>Pseudomonadati</taxon>
        <taxon>Pseudomonadota</taxon>
        <taxon>Alphaproteobacteria</taxon>
        <taxon>Rhodobacterales</taxon>
        <taxon>Roseobacteraceae</taxon>
        <taxon>Maritimibacter</taxon>
    </lineage>
</organism>
<dbReference type="InterPro" id="IPR000086">
    <property type="entry name" value="NUDIX_hydrolase_dom"/>
</dbReference>
<dbReference type="PROSITE" id="PS51462">
    <property type="entry name" value="NUDIX"/>
    <property type="match status" value="1"/>
</dbReference>
<feature type="domain" description="Nudix hydrolase" evidence="5">
    <location>
        <begin position="15"/>
        <end position="147"/>
    </location>
</feature>
<dbReference type="Proteomes" id="UP000322080">
    <property type="component" value="Unassembled WGS sequence"/>
</dbReference>
<dbReference type="Pfam" id="PF00293">
    <property type="entry name" value="NUDIX"/>
    <property type="match status" value="1"/>
</dbReference>
<proteinExistence type="predicted"/>
<keyword evidence="3 6" id="KW-0378">Hydrolase</keyword>
<keyword evidence="2" id="KW-0479">Metal-binding</keyword>
<keyword evidence="7" id="KW-1185">Reference proteome</keyword>
<gene>
    <name evidence="6" type="ORF">FVF75_08925</name>
</gene>
<evidence type="ECO:0000256" key="4">
    <source>
        <dbReference type="ARBA" id="ARBA00022842"/>
    </source>
</evidence>
<comment type="cofactor">
    <cofactor evidence="1">
        <name>Mg(2+)</name>
        <dbReference type="ChEBI" id="CHEBI:18420"/>
    </cofactor>
</comment>
<accession>A0A5D0RJ99</accession>
<evidence type="ECO:0000259" key="5">
    <source>
        <dbReference type="PROSITE" id="PS51462"/>
    </source>
</evidence>
<dbReference type="SUPFAM" id="SSF55811">
    <property type="entry name" value="Nudix"/>
    <property type="match status" value="1"/>
</dbReference>
<evidence type="ECO:0000256" key="3">
    <source>
        <dbReference type="ARBA" id="ARBA00022801"/>
    </source>
</evidence>
<dbReference type="CDD" id="cd04666">
    <property type="entry name" value="NUDIX_DIPP2_like_Nudt4"/>
    <property type="match status" value="1"/>
</dbReference>
<evidence type="ECO:0000256" key="2">
    <source>
        <dbReference type="ARBA" id="ARBA00022723"/>
    </source>
</evidence>
<reference evidence="6 7" key="1">
    <citation type="submission" date="2019-08" db="EMBL/GenBank/DDBJ databases">
        <title>Identification of a novel species of the genus Boseongicola.</title>
        <authorList>
            <person name="Zhang X.-Q."/>
        </authorList>
    </citation>
    <scope>NUCLEOTIDE SEQUENCE [LARGE SCALE GENOMIC DNA]</scope>
    <source>
        <strain evidence="6 7">HY14</strain>
    </source>
</reference>
<name>A0A5D0RJ99_9RHOB</name>